<dbReference type="InterPro" id="IPR009057">
    <property type="entry name" value="Homeodomain-like_sf"/>
</dbReference>
<reference evidence="2 3" key="1">
    <citation type="submission" date="2018-06" db="EMBL/GenBank/DDBJ databases">
        <title>Comparative analysis of microorganisms from saline springs in Andes Mountain Range, Colombia.</title>
        <authorList>
            <person name="Rubin E."/>
        </authorList>
    </citation>
    <scope>NUCLEOTIDE SEQUENCE [LARGE SCALE GENOMIC DNA]</scope>
    <source>
        <strain evidence="2 3">USBA-857</strain>
    </source>
</reference>
<dbReference type="RefSeq" id="WP_112055203.1">
    <property type="nucleotide sequence ID" value="NZ_QLSX01000007.1"/>
</dbReference>
<dbReference type="EMBL" id="QLSX01000007">
    <property type="protein sequence ID" value="RAR60204.1"/>
    <property type="molecule type" value="Genomic_DNA"/>
</dbReference>
<evidence type="ECO:0000313" key="2">
    <source>
        <dbReference type="EMBL" id="RAR60204.1"/>
    </source>
</evidence>
<gene>
    <name evidence="2" type="ORF">BCL93_1076</name>
</gene>
<feature type="domain" description="Insertion element IS150 protein InsJ-like helix-turn-helix" evidence="1">
    <location>
        <begin position="14"/>
        <end position="63"/>
    </location>
</feature>
<dbReference type="AlphaFoldDB" id="A0A328XLS4"/>
<dbReference type="InterPro" id="IPR055247">
    <property type="entry name" value="InsJ-like_HTH"/>
</dbReference>
<dbReference type="SUPFAM" id="SSF46689">
    <property type="entry name" value="Homeodomain-like"/>
    <property type="match status" value="1"/>
</dbReference>
<sequence>MSAKHLSPEMLNQRRLEAVRLRLDGLTVASTAKRTGLSAPTISAAWKAFREGGWQAVPVRPRGRHKGNTKRLREPEREYLWQRLSRWPTDKSPGWTSRELAEALSDETGQKVSPRAVEHWLEARDLKPAPMSLEAAARRSRKGRWLRQQVQPVVERVRSLGGTQWRGGVRVVTNSNDRQAPCYQLYVHGKRGVLYTCLFASPPKARDYIELFERLADQGPTALIFHGAFFKASAEIAAWLELHTDFHLLDVPLNSKL</sequence>
<dbReference type="Pfam" id="PF13518">
    <property type="entry name" value="HTH_28"/>
    <property type="match status" value="1"/>
</dbReference>
<proteinExistence type="predicted"/>
<name>A0A328XLS4_9GAMM</name>
<dbReference type="Proteomes" id="UP000249700">
    <property type="component" value="Unassembled WGS sequence"/>
</dbReference>
<comment type="caution">
    <text evidence="2">The sequence shown here is derived from an EMBL/GenBank/DDBJ whole genome shotgun (WGS) entry which is preliminary data.</text>
</comment>
<evidence type="ECO:0000313" key="3">
    <source>
        <dbReference type="Proteomes" id="UP000249700"/>
    </source>
</evidence>
<dbReference type="OrthoDB" id="5792776at2"/>
<protein>
    <submittedName>
        <fullName evidence="2">Transposase</fullName>
    </submittedName>
</protein>
<accession>A0A328XLS4</accession>
<organism evidence="2 3">
    <name type="scientific">Onishia taeanensis</name>
    <dbReference type="NCBI Taxonomy" id="284577"/>
    <lineage>
        <taxon>Bacteria</taxon>
        <taxon>Pseudomonadati</taxon>
        <taxon>Pseudomonadota</taxon>
        <taxon>Gammaproteobacteria</taxon>
        <taxon>Oceanospirillales</taxon>
        <taxon>Halomonadaceae</taxon>
        <taxon>Onishia</taxon>
    </lineage>
</organism>
<evidence type="ECO:0000259" key="1">
    <source>
        <dbReference type="Pfam" id="PF13518"/>
    </source>
</evidence>